<keyword evidence="5 10" id="KW-0547">Nucleotide-binding</keyword>
<keyword evidence="14" id="KW-1185">Reference proteome</keyword>
<feature type="compositionally biased region" description="Polar residues" evidence="11">
    <location>
        <begin position="25"/>
        <end position="48"/>
    </location>
</feature>
<dbReference type="GO" id="GO:0004674">
    <property type="term" value="F:protein serine/threonine kinase activity"/>
    <property type="evidence" value="ECO:0007669"/>
    <property type="project" value="UniProtKB-KW"/>
</dbReference>
<dbReference type="SUPFAM" id="SSF50729">
    <property type="entry name" value="PH domain-like"/>
    <property type="match status" value="1"/>
</dbReference>
<protein>
    <recommendedName>
        <fullName evidence="2">non-specific serine/threonine protein kinase</fullName>
        <ecNumber evidence="2">2.7.11.1</ecNumber>
    </recommendedName>
</protein>
<dbReference type="Proteomes" id="UP001342314">
    <property type="component" value="Unassembled WGS sequence"/>
</dbReference>
<dbReference type="Pfam" id="PF00069">
    <property type="entry name" value="Pkinase"/>
    <property type="match status" value="1"/>
</dbReference>
<feature type="region of interest" description="Disordered" evidence="11">
    <location>
        <begin position="1"/>
        <end position="173"/>
    </location>
</feature>
<feature type="compositionally biased region" description="Polar residues" evidence="11">
    <location>
        <begin position="786"/>
        <end position="796"/>
    </location>
</feature>
<comment type="similarity">
    <text evidence="1">Belongs to the protein kinase superfamily. AGC Ser/Thr protein kinase family. PDPK1 subfamily.</text>
</comment>
<dbReference type="Gene3D" id="3.30.200.20">
    <property type="entry name" value="Phosphorylase Kinase, domain 1"/>
    <property type="match status" value="1"/>
</dbReference>
<keyword evidence="7 10" id="KW-0067">ATP-binding</keyword>
<dbReference type="InterPro" id="IPR000719">
    <property type="entry name" value="Prot_kinase_dom"/>
</dbReference>
<dbReference type="PANTHER" id="PTHR24356:SF163">
    <property type="entry name" value="3-PHOSPHOINOSITIDE-DEPENDENT PROTEIN KINASE 1-RELATED"/>
    <property type="match status" value="1"/>
</dbReference>
<evidence type="ECO:0000313" key="13">
    <source>
        <dbReference type="EMBL" id="GJN93854.1"/>
    </source>
</evidence>
<feature type="compositionally biased region" description="Gly residues" evidence="11">
    <location>
        <begin position="296"/>
        <end position="305"/>
    </location>
</feature>
<evidence type="ECO:0000259" key="12">
    <source>
        <dbReference type="PROSITE" id="PS50011"/>
    </source>
</evidence>
<feature type="compositionally biased region" description="Polar residues" evidence="11">
    <location>
        <begin position="718"/>
        <end position="747"/>
    </location>
</feature>
<evidence type="ECO:0000256" key="11">
    <source>
        <dbReference type="SAM" id="MobiDB-lite"/>
    </source>
</evidence>
<proteinExistence type="inferred from homology"/>
<evidence type="ECO:0000256" key="1">
    <source>
        <dbReference type="ARBA" id="ARBA00010006"/>
    </source>
</evidence>
<dbReference type="Gene3D" id="1.10.510.10">
    <property type="entry name" value="Transferase(Phosphotransferase) domain 1"/>
    <property type="match status" value="1"/>
</dbReference>
<evidence type="ECO:0000256" key="8">
    <source>
        <dbReference type="ARBA" id="ARBA00047899"/>
    </source>
</evidence>
<dbReference type="AlphaFoldDB" id="A0AAV5GV86"/>
<keyword evidence="3" id="KW-0723">Serine/threonine-protein kinase</keyword>
<reference evidence="13 14" key="1">
    <citation type="submission" date="2021-12" db="EMBL/GenBank/DDBJ databases">
        <title>High titer production of polyol ester of fatty acids by Rhodotorula paludigena BS15 towards product separation-free biomass refinery.</title>
        <authorList>
            <person name="Mano J."/>
            <person name="Ono H."/>
            <person name="Tanaka T."/>
            <person name="Naito K."/>
            <person name="Sushida H."/>
            <person name="Ike M."/>
            <person name="Tokuyasu K."/>
            <person name="Kitaoka M."/>
        </authorList>
    </citation>
    <scope>NUCLEOTIDE SEQUENCE [LARGE SCALE GENOMIC DNA]</scope>
    <source>
        <strain evidence="13 14">BS15</strain>
    </source>
</reference>
<dbReference type="PROSITE" id="PS00107">
    <property type="entry name" value="PROTEIN_KINASE_ATP"/>
    <property type="match status" value="1"/>
</dbReference>
<comment type="catalytic activity">
    <reaction evidence="9">
        <text>L-seryl-[protein] + ATP = O-phospho-L-seryl-[protein] + ADP + H(+)</text>
        <dbReference type="Rhea" id="RHEA:17989"/>
        <dbReference type="Rhea" id="RHEA-COMP:9863"/>
        <dbReference type="Rhea" id="RHEA-COMP:11604"/>
        <dbReference type="ChEBI" id="CHEBI:15378"/>
        <dbReference type="ChEBI" id="CHEBI:29999"/>
        <dbReference type="ChEBI" id="CHEBI:30616"/>
        <dbReference type="ChEBI" id="CHEBI:83421"/>
        <dbReference type="ChEBI" id="CHEBI:456216"/>
        <dbReference type="EC" id="2.7.11.1"/>
    </reaction>
</comment>
<dbReference type="EMBL" id="BQKY01000015">
    <property type="protein sequence ID" value="GJN93854.1"/>
    <property type="molecule type" value="Genomic_DNA"/>
</dbReference>
<feature type="region of interest" description="Disordered" evidence="11">
    <location>
        <begin position="187"/>
        <end position="412"/>
    </location>
</feature>
<dbReference type="SMART" id="SM00220">
    <property type="entry name" value="S_TKc"/>
    <property type="match status" value="1"/>
</dbReference>
<feature type="compositionally biased region" description="Polar residues" evidence="11">
    <location>
        <begin position="369"/>
        <end position="383"/>
    </location>
</feature>
<dbReference type="InterPro" id="IPR008271">
    <property type="entry name" value="Ser/Thr_kinase_AS"/>
</dbReference>
<dbReference type="CDD" id="cd05581">
    <property type="entry name" value="STKc_PDK1"/>
    <property type="match status" value="1"/>
</dbReference>
<dbReference type="SUPFAM" id="SSF56112">
    <property type="entry name" value="Protein kinase-like (PK-like)"/>
    <property type="match status" value="1"/>
</dbReference>
<organism evidence="13 14">
    <name type="scientific">Rhodotorula paludigena</name>
    <dbReference type="NCBI Taxonomy" id="86838"/>
    <lineage>
        <taxon>Eukaryota</taxon>
        <taxon>Fungi</taxon>
        <taxon>Dikarya</taxon>
        <taxon>Basidiomycota</taxon>
        <taxon>Pucciniomycotina</taxon>
        <taxon>Microbotryomycetes</taxon>
        <taxon>Sporidiobolales</taxon>
        <taxon>Sporidiobolaceae</taxon>
        <taxon>Rhodotorula</taxon>
    </lineage>
</organism>
<evidence type="ECO:0000256" key="5">
    <source>
        <dbReference type="ARBA" id="ARBA00022741"/>
    </source>
</evidence>
<feature type="region of interest" description="Disordered" evidence="11">
    <location>
        <begin position="969"/>
        <end position="1036"/>
    </location>
</feature>
<feature type="compositionally biased region" description="Basic and acidic residues" evidence="11">
    <location>
        <begin position="310"/>
        <end position="325"/>
    </location>
</feature>
<feature type="region of interest" description="Disordered" evidence="11">
    <location>
        <begin position="782"/>
        <end position="807"/>
    </location>
</feature>
<sequence>MSASLSGNFPLTSANKSRRRRPSASGLSLSSPDVPQLHSMPTRNESPNTHPPQAGPYLHPHTHGHDHRDRDGSGSHRNGASGHSHGHGTSGIIAAGLSLTPISPASSSSATSPHSVHSPGGPASSSLSLTSISSASTTHTTQTGISRASSVRSTSSVQAVPIRKPQRGPTVPRIVTRGINAIGAYGVPSAPNSAQSPTRAGPAGTPFGEWKGKARAPSEETMQPMQPGSSAAGTPSKGGWGRRRGNGGQGGGFSPLPSPVNEGGSSGPSSPANGSETEGWRVKGSRTTSPPPAHGGRSGSGGEAGGWTRPKYERAESSRLDDAVRVRQRSAESSAGGSAATNSPDRRGASLSPPISPAVRARQHEREASSASGGSTQGPQSPRSPRVGQRPDWAAAGEARRAGDGGAAKAPLIGMTPNAMGVVGNRRSTEDFEFGEVLGEGSYSTVTHVTTVHPPYREYALKVLDKEHIKRERKTKYVLIERDTLKTLDGHPGIIKLWWTFQDEWSLYYVLEFAENGELLHWIKKYGSFDLRSARYYLSQILSAVAFMHEKGVIHRDLKPENILLDRSMRVKITDFGTAKLLKQEEVAFGASLDEILSEGKESSFSSDFWALGCILFQLLAGRPPFQARTEYLMFQKIIKLEYEFPLGFPTDAKDLVEKLLIELSNVPQVVDPKARLGGDPSNGNGIEAVQSHPFFTSRIDVDARPPAAPPKHRDHSSISTWISDSANSSLRTEPSSAEDNVSTPASSLPPIEEPETSGPVETPRAVLPTVESLASMTSGLALDSPLQTPPASSTPVPHDASLVSPHEDPLDGPIDWQTIWTVDPPEIRTGLTPPAPVIKGEFVLLGGDDSIKAPSTTATGLTGDQSWIGSRPGTVEDGDDDWDNEVERGSVSDDDYDAPGSPTSTSGRDLPPASTFGGGKWSNVLLPSEMILMCSPILQRPSSGAVARSALLRSPRIKFPNPLYLISSSSSNSSQPASPHNGTVPLPTPSSGSTGSSSAMAGSGGYIGSLPSPPLASANSAPTNSQGGQLPTGWKPRTLILTDYPRLLCIKESADKITVKSEVFLGSALRGGVRREGVSAFIHAEPTGKDGRGFTVKTSSRNYKYEEPSGQAMRWIQELREAHQAGLMAPKPRK</sequence>
<feature type="region of interest" description="Disordered" evidence="11">
    <location>
        <begin position="856"/>
        <end position="916"/>
    </location>
</feature>
<dbReference type="FunFam" id="3.30.200.20:FF:000191">
    <property type="entry name" value="3-phosphoinositide-dependent protein kinase 2-like"/>
    <property type="match status" value="1"/>
</dbReference>
<dbReference type="InterPro" id="IPR050236">
    <property type="entry name" value="Ser_Thr_kinase_AGC"/>
</dbReference>
<keyword evidence="6" id="KW-0418">Kinase</keyword>
<evidence type="ECO:0000256" key="4">
    <source>
        <dbReference type="ARBA" id="ARBA00022679"/>
    </source>
</evidence>
<comment type="catalytic activity">
    <reaction evidence="8">
        <text>L-threonyl-[protein] + ATP = O-phospho-L-threonyl-[protein] + ADP + H(+)</text>
        <dbReference type="Rhea" id="RHEA:46608"/>
        <dbReference type="Rhea" id="RHEA-COMP:11060"/>
        <dbReference type="Rhea" id="RHEA-COMP:11605"/>
        <dbReference type="ChEBI" id="CHEBI:15378"/>
        <dbReference type="ChEBI" id="CHEBI:30013"/>
        <dbReference type="ChEBI" id="CHEBI:30616"/>
        <dbReference type="ChEBI" id="CHEBI:61977"/>
        <dbReference type="ChEBI" id="CHEBI:456216"/>
        <dbReference type="EC" id="2.7.11.1"/>
    </reaction>
</comment>
<feature type="domain" description="Protein kinase" evidence="12">
    <location>
        <begin position="432"/>
        <end position="696"/>
    </location>
</feature>
<dbReference type="PANTHER" id="PTHR24356">
    <property type="entry name" value="SERINE/THREONINE-PROTEIN KINASE"/>
    <property type="match status" value="1"/>
</dbReference>
<name>A0AAV5GV86_9BASI</name>
<dbReference type="Gene3D" id="2.30.29.30">
    <property type="entry name" value="Pleckstrin-homology domain (PH domain)/Phosphotyrosine-binding domain (PTB)"/>
    <property type="match status" value="1"/>
</dbReference>
<feature type="compositionally biased region" description="Low complexity" evidence="11">
    <location>
        <begin position="991"/>
        <end position="1002"/>
    </location>
</feature>
<evidence type="ECO:0000256" key="6">
    <source>
        <dbReference type="ARBA" id="ARBA00022777"/>
    </source>
</evidence>
<evidence type="ECO:0000256" key="3">
    <source>
        <dbReference type="ARBA" id="ARBA00022527"/>
    </source>
</evidence>
<feature type="compositionally biased region" description="Low complexity" evidence="11">
    <location>
        <begin position="97"/>
        <end position="160"/>
    </location>
</feature>
<dbReference type="InterPro" id="IPR011009">
    <property type="entry name" value="Kinase-like_dom_sf"/>
</dbReference>
<dbReference type="InterPro" id="IPR039046">
    <property type="entry name" value="PDPK1"/>
</dbReference>
<feature type="compositionally biased region" description="Low complexity" evidence="11">
    <location>
        <begin position="259"/>
        <end position="276"/>
    </location>
</feature>
<dbReference type="GO" id="GO:0005524">
    <property type="term" value="F:ATP binding"/>
    <property type="evidence" value="ECO:0007669"/>
    <property type="project" value="UniProtKB-UniRule"/>
</dbReference>
<dbReference type="InterPro" id="IPR017441">
    <property type="entry name" value="Protein_kinase_ATP_BS"/>
</dbReference>
<feature type="compositionally biased region" description="Polar residues" evidence="11">
    <location>
        <begin position="1"/>
        <end position="15"/>
    </location>
</feature>
<evidence type="ECO:0000256" key="2">
    <source>
        <dbReference type="ARBA" id="ARBA00012513"/>
    </source>
</evidence>
<dbReference type="PROSITE" id="PS50011">
    <property type="entry name" value="PROTEIN_KINASE_DOM"/>
    <property type="match status" value="1"/>
</dbReference>
<feature type="compositionally biased region" description="Low complexity" evidence="11">
    <location>
        <begin position="331"/>
        <end position="340"/>
    </location>
</feature>
<dbReference type="PROSITE" id="PS00108">
    <property type="entry name" value="PROTEIN_KINASE_ST"/>
    <property type="match status" value="1"/>
</dbReference>
<evidence type="ECO:0000256" key="7">
    <source>
        <dbReference type="ARBA" id="ARBA00022840"/>
    </source>
</evidence>
<feature type="compositionally biased region" description="Polar residues" evidence="11">
    <location>
        <begin position="220"/>
        <end position="233"/>
    </location>
</feature>
<dbReference type="GO" id="GO:0035556">
    <property type="term" value="P:intracellular signal transduction"/>
    <property type="evidence" value="ECO:0007669"/>
    <property type="project" value="TreeGrafter"/>
</dbReference>
<accession>A0AAV5GV86</accession>
<evidence type="ECO:0000256" key="9">
    <source>
        <dbReference type="ARBA" id="ARBA00048679"/>
    </source>
</evidence>
<keyword evidence="4" id="KW-0808">Transferase</keyword>
<feature type="compositionally biased region" description="Low complexity" evidence="11">
    <location>
        <begin position="1016"/>
        <end position="1026"/>
    </location>
</feature>
<comment type="caution">
    <text evidence="13">The sequence shown here is derived from an EMBL/GenBank/DDBJ whole genome shotgun (WGS) entry which is preliminary data.</text>
</comment>
<evidence type="ECO:0000256" key="10">
    <source>
        <dbReference type="PROSITE-ProRule" id="PRU10141"/>
    </source>
</evidence>
<dbReference type="InterPro" id="IPR011993">
    <property type="entry name" value="PH-like_dom_sf"/>
</dbReference>
<gene>
    <name evidence="13" type="ORF">Rhopal_006913-T1</name>
</gene>
<feature type="region of interest" description="Disordered" evidence="11">
    <location>
        <begin position="701"/>
        <end position="764"/>
    </location>
</feature>
<dbReference type="EC" id="2.7.11.1" evidence="2"/>
<feature type="binding site" evidence="10">
    <location>
        <position position="462"/>
    </location>
    <ligand>
        <name>ATP</name>
        <dbReference type="ChEBI" id="CHEBI:30616"/>
    </ligand>
</feature>
<evidence type="ECO:0000313" key="14">
    <source>
        <dbReference type="Proteomes" id="UP001342314"/>
    </source>
</evidence>
<feature type="compositionally biased region" description="Polar residues" evidence="11">
    <location>
        <begin position="856"/>
        <end position="869"/>
    </location>
</feature>